<comment type="caution">
    <text evidence="2">The sequence shown here is derived from an EMBL/GenBank/DDBJ whole genome shotgun (WGS) entry which is preliminary data.</text>
</comment>
<organism evidence="2 3">
    <name type="scientific">Candidatus Acutalibacter pullistercoris</name>
    <dbReference type="NCBI Taxonomy" id="2838418"/>
    <lineage>
        <taxon>Bacteria</taxon>
        <taxon>Bacillati</taxon>
        <taxon>Bacillota</taxon>
        <taxon>Clostridia</taxon>
        <taxon>Eubacteriales</taxon>
        <taxon>Acutalibacteraceae</taxon>
        <taxon>Acutalibacter</taxon>
    </lineage>
</organism>
<reference evidence="2" key="2">
    <citation type="submission" date="2021-04" db="EMBL/GenBank/DDBJ databases">
        <authorList>
            <person name="Gilroy R."/>
        </authorList>
    </citation>
    <scope>NUCLEOTIDE SEQUENCE</scope>
    <source>
        <strain evidence="2">1282</strain>
    </source>
</reference>
<dbReference type="AlphaFoldDB" id="A0A9D1YE16"/>
<dbReference type="Proteomes" id="UP000823915">
    <property type="component" value="Unassembled WGS sequence"/>
</dbReference>
<feature type="region of interest" description="Disordered" evidence="1">
    <location>
        <begin position="1"/>
        <end position="22"/>
    </location>
</feature>
<feature type="non-terminal residue" evidence="2">
    <location>
        <position position="1"/>
    </location>
</feature>
<evidence type="ECO:0000256" key="1">
    <source>
        <dbReference type="SAM" id="MobiDB-lite"/>
    </source>
</evidence>
<evidence type="ECO:0000313" key="2">
    <source>
        <dbReference type="EMBL" id="HIY27005.1"/>
    </source>
</evidence>
<proteinExistence type="predicted"/>
<feature type="region of interest" description="Disordered" evidence="1">
    <location>
        <begin position="40"/>
        <end position="70"/>
    </location>
</feature>
<feature type="compositionally biased region" description="Polar residues" evidence="1">
    <location>
        <begin position="1"/>
        <end position="10"/>
    </location>
</feature>
<reference evidence="2" key="1">
    <citation type="journal article" date="2021" name="PeerJ">
        <title>Extensive microbial diversity within the chicken gut microbiome revealed by metagenomics and culture.</title>
        <authorList>
            <person name="Gilroy R."/>
            <person name="Ravi A."/>
            <person name="Getino M."/>
            <person name="Pursley I."/>
            <person name="Horton D.L."/>
            <person name="Alikhan N.F."/>
            <person name="Baker D."/>
            <person name="Gharbi K."/>
            <person name="Hall N."/>
            <person name="Watson M."/>
            <person name="Adriaenssens E.M."/>
            <person name="Foster-Nyarko E."/>
            <person name="Jarju S."/>
            <person name="Secka A."/>
            <person name="Antonio M."/>
            <person name="Oren A."/>
            <person name="Chaudhuri R.R."/>
            <person name="La Ragione R."/>
            <person name="Hildebrand F."/>
            <person name="Pallen M.J."/>
        </authorList>
    </citation>
    <scope>NUCLEOTIDE SEQUENCE</scope>
    <source>
        <strain evidence="2">1282</strain>
    </source>
</reference>
<sequence length="70" mass="7299">TKVNTITMQHVQKENRQKPRVSAGFVAGAEGLVSAAASVGSRQSATGARSPHDTHCAGRSHASLPSLYAR</sequence>
<name>A0A9D1YE16_9FIRM</name>
<protein>
    <submittedName>
        <fullName evidence="2">Uncharacterized protein</fullName>
    </submittedName>
</protein>
<gene>
    <name evidence="2" type="ORF">H9838_07540</name>
</gene>
<dbReference type="EMBL" id="DXDU01000119">
    <property type="protein sequence ID" value="HIY27005.1"/>
    <property type="molecule type" value="Genomic_DNA"/>
</dbReference>
<evidence type="ECO:0000313" key="3">
    <source>
        <dbReference type="Proteomes" id="UP000823915"/>
    </source>
</evidence>
<accession>A0A9D1YE16</accession>